<reference evidence="1 2" key="1">
    <citation type="submission" date="2021-06" db="EMBL/GenBank/DDBJ databases">
        <title>Caerostris darwini draft genome.</title>
        <authorList>
            <person name="Kono N."/>
            <person name="Arakawa K."/>
        </authorList>
    </citation>
    <scope>NUCLEOTIDE SEQUENCE [LARGE SCALE GENOMIC DNA]</scope>
</reference>
<proteinExistence type="predicted"/>
<protein>
    <submittedName>
        <fullName evidence="1">Uncharacterized protein</fullName>
    </submittedName>
</protein>
<accession>A0AAV4WII7</accession>
<dbReference type="EMBL" id="BPLQ01014657">
    <property type="protein sequence ID" value="GIY81674.1"/>
    <property type="molecule type" value="Genomic_DNA"/>
</dbReference>
<name>A0AAV4WII7_9ARAC</name>
<dbReference type="AlphaFoldDB" id="A0AAV4WII7"/>
<evidence type="ECO:0000313" key="2">
    <source>
        <dbReference type="Proteomes" id="UP001054837"/>
    </source>
</evidence>
<organism evidence="1 2">
    <name type="scientific">Caerostris darwini</name>
    <dbReference type="NCBI Taxonomy" id="1538125"/>
    <lineage>
        <taxon>Eukaryota</taxon>
        <taxon>Metazoa</taxon>
        <taxon>Ecdysozoa</taxon>
        <taxon>Arthropoda</taxon>
        <taxon>Chelicerata</taxon>
        <taxon>Arachnida</taxon>
        <taxon>Araneae</taxon>
        <taxon>Araneomorphae</taxon>
        <taxon>Entelegynae</taxon>
        <taxon>Araneoidea</taxon>
        <taxon>Araneidae</taxon>
        <taxon>Caerostris</taxon>
    </lineage>
</organism>
<keyword evidence="2" id="KW-1185">Reference proteome</keyword>
<dbReference type="Proteomes" id="UP001054837">
    <property type="component" value="Unassembled WGS sequence"/>
</dbReference>
<gene>
    <name evidence="1" type="ORF">CDAR_307831</name>
</gene>
<evidence type="ECO:0000313" key="1">
    <source>
        <dbReference type="EMBL" id="GIY81674.1"/>
    </source>
</evidence>
<sequence length="105" mass="11947">MCKYRFNFSCSKQPRALTIASSRLLLTPLACLESGNFSLTPLAALPPPLEIRLRKVVQRFLFRLRLLLSESPFVFFWRGHCCSGGCLVSSKFIRLPFGQIRWPAA</sequence>
<comment type="caution">
    <text evidence="1">The sequence shown here is derived from an EMBL/GenBank/DDBJ whole genome shotgun (WGS) entry which is preliminary data.</text>
</comment>